<evidence type="ECO:0000313" key="4">
    <source>
        <dbReference type="Proteomes" id="UP000235803"/>
    </source>
</evidence>
<comment type="caution">
    <text evidence="3">The sequence shown here is derived from an EMBL/GenBank/DDBJ whole genome shotgun (WGS) entry which is preliminary data.</text>
</comment>
<dbReference type="EMBL" id="PNRF01000019">
    <property type="protein sequence ID" value="PMR75526.1"/>
    <property type="molecule type" value="Genomic_DNA"/>
</dbReference>
<dbReference type="OrthoDB" id="5291879at2"/>
<dbReference type="PIRSF" id="PIRSF006221">
    <property type="entry name" value="Ketosamine-3-kinase"/>
    <property type="match status" value="1"/>
</dbReference>
<comment type="similarity">
    <text evidence="1 2">Belongs to the fructosamine kinase family.</text>
</comment>
<dbReference type="PANTHER" id="PTHR12149">
    <property type="entry name" value="FRUCTOSAMINE 3 KINASE-RELATED PROTEIN"/>
    <property type="match status" value="1"/>
</dbReference>
<proteinExistence type="inferred from homology"/>
<dbReference type="Pfam" id="PF03881">
    <property type="entry name" value="Fructosamin_kin"/>
    <property type="match status" value="1"/>
</dbReference>
<dbReference type="GO" id="GO:0016301">
    <property type="term" value="F:kinase activity"/>
    <property type="evidence" value="ECO:0007669"/>
    <property type="project" value="UniProtKB-UniRule"/>
</dbReference>
<protein>
    <submittedName>
        <fullName evidence="3">Aminoglycoside phosphotransferase</fullName>
    </submittedName>
</protein>
<dbReference type="SUPFAM" id="SSF56112">
    <property type="entry name" value="Protein kinase-like (PK-like)"/>
    <property type="match status" value="1"/>
</dbReference>
<dbReference type="PANTHER" id="PTHR12149:SF8">
    <property type="entry name" value="PROTEIN-RIBULOSAMINE 3-KINASE"/>
    <property type="match status" value="1"/>
</dbReference>
<dbReference type="Gene3D" id="3.90.1200.10">
    <property type="match status" value="1"/>
</dbReference>
<evidence type="ECO:0000256" key="1">
    <source>
        <dbReference type="ARBA" id="ARBA00009460"/>
    </source>
</evidence>
<evidence type="ECO:0000256" key="2">
    <source>
        <dbReference type="PIRNR" id="PIRNR006221"/>
    </source>
</evidence>
<dbReference type="Gene3D" id="3.30.200.20">
    <property type="entry name" value="Phosphorylase Kinase, domain 1"/>
    <property type="match status" value="1"/>
</dbReference>
<evidence type="ECO:0000313" key="3">
    <source>
        <dbReference type="EMBL" id="PMR75526.1"/>
    </source>
</evidence>
<keyword evidence="2" id="KW-0418">Kinase</keyword>
<name>A0A2N7U515_9GAMM</name>
<dbReference type="Proteomes" id="UP000235803">
    <property type="component" value="Unassembled WGS sequence"/>
</dbReference>
<reference evidence="3 4" key="1">
    <citation type="submission" date="2018-01" db="EMBL/GenBank/DDBJ databases">
        <title>Halomonas endophytica sp. nov., isolated from storage liquid in the stems of Populus euphratica.</title>
        <authorList>
            <person name="Chen C."/>
        </authorList>
    </citation>
    <scope>NUCLEOTIDE SEQUENCE [LARGE SCALE GENOMIC DNA]</scope>
    <source>
        <strain evidence="3 4">MC28</strain>
    </source>
</reference>
<organism evidence="3 4">
    <name type="scientific">Billgrantia endophytica</name>
    <dbReference type="NCBI Taxonomy" id="2033802"/>
    <lineage>
        <taxon>Bacteria</taxon>
        <taxon>Pseudomonadati</taxon>
        <taxon>Pseudomonadota</taxon>
        <taxon>Gammaproteobacteria</taxon>
        <taxon>Oceanospirillales</taxon>
        <taxon>Halomonadaceae</taxon>
        <taxon>Billgrantia</taxon>
    </lineage>
</organism>
<accession>A0A2N7U515</accession>
<dbReference type="InterPro" id="IPR011009">
    <property type="entry name" value="Kinase-like_dom_sf"/>
</dbReference>
<keyword evidence="4" id="KW-1185">Reference proteome</keyword>
<dbReference type="InterPro" id="IPR016477">
    <property type="entry name" value="Fructo-/Ketosamine-3-kinase"/>
</dbReference>
<dbReference type="AlphaFoldDB" id="A0A2N7U515"/>
<sequence length="289" mass="31541">MLWQEVEVDDSLEALLASLSLTPRGALQALGGGDIAAVYRLETNRGGVVIKHDAAARLAGEAEGLAALRDAGSGLVVPEVFGVAGDWLVMEALESAPRSVAGDTALGEGLRELHGHVGDAHGWPRDNACRRTPQANATLPDGRAFQRERRLLPLAVACHERGLMDATLRERIERLAHALEEWLPDTPASLVHGDLWSGNVLFTPRGPAIIDPAVYRHYAEVDLAMLTLFGSPGEAFFDAYWKGDAPADWPRREALFQLYPLLNHLLLFGGAYRGGVERMVERVERYQDL</sequence>
<keyword evidence="2 3" id="KW-0808">Transferase</keyword>
<gene>
    <name evidence="3" type="ORF">C1H69_09905</name>
</gene>